<name>A0AAV9D6A6_ACOCL</name>
<evidence type="ECO:0000313" key="1">
    <source>
        <dbReference type="EMBL" id="KAK1296334.1"/>
    </source>
</evidence>
<gene>
    <name evidence="1" type="ORF">QJS10_CPB15g00633</name>
</gene>
<dbReference type="SUPFAM" id="SSF56219">
    <property type="entry name" value="DNase I-like"/>
    <property type="match status" value="1"/>
</dbReference>
<dbReference type="PANTHER" id="PTHR33710">
    <property type="entry name" value="BNAC02G09200D PROTEIN"/>
    <property type="match status" value="1"/>
</dbReference>
<sequence length="284" mass="32211">MDLAGIYANPDPCIRNSLWDESSVVQTGMPALVARDFNTLLGLEDKCGGAPFQITAQVNKFWEWIDRNQLQSLVVKGGPFTWCNNRRGMARAFEILDRAVATSSWLELFPYAMVEILPRHVSDHAPLLVRTTIPPPEGPRPFRFEKFWLEYPSLGEVRFSGSWRFIGLKGRESNGLRKGMIIHGSFSLGSNEGVYEIDSVWCVLRREKLIAPFTVEEIEWAVRKLPLNKAPSPDGFPREFYKSFWPVLKRDLVRAMQNFQVSSSLPISWGTSHIALVPKIETGA</sequence>
<dbReference type="PANTHER" id="PTHR33710:SF71">
    <property type="entry name" value="ENDONUCLEASE_EXONUCLEASE_PHOSPHATASE DOMAIN-CONTAINING PROTEIN"/>
    <property type="match status" value="1"/>
</dbReference>
<dbReference type="AlphaFoldDB" id="A0AAV9D6A6"/>
<accession>A0AAV9D6A6</accession>
<dbReference type="InterPro" id="IPR036691">
    <property type="entry name" value="Endo/exonu/phosph_ase_sf"/>
</dbReference>
<comment type="caution">
    <text evidence="1">The sequence shown here is derived from an EMBL/GenBank/DDBJ whole genome shotgun (WGS) entry which is preliminary data.</text>
</comment>
<proteinExistence type="predicted"/>
<organism evidence="1 2">
    <name type="scientific">Acorus calamus</name>
    <name type="common">Sweet flag</name>
    <dbReference type="NCBI Taxonomy" id="4465"/>
    <lineage>
        <taxon>Eukaryota</taxon>
        <taxon>Viridiplantae</taxon>
        <taxon>Streptophyta</taxon>
        <taxon>Embryophyta</taxon>
        <taxon>Tracheophyta</taxon>
        <taxon>Spermatophyta</taxon>
        <taxon>Magnoliopsida</taxon>
        <taxon>Liliopsida</taxon>
        <taxon>Acoraceae</taxon>
        <taxon>Acorus</taxon>
    </lineage>
</organism>
<protein>
    <recommendedName>
        <fullName evidence="3">Reverse transcriptase</fullName>
    </recommendedName>
</protein>
<evidence type="ECO:0008006" key="3">
    <source>
        <dbReference type="Google" id="ProtNLM"/>
    </source>
</evidence>
<reference evidence="1" key="2">
    <citation type="submission" date="2023-06" db="EMBL/GenBank/DDBJ databases">
        <authorList>
            <person name="Ma L."/>
            <person name="Liu K.-W."/>
            <person name="Li Z."/>
            <person name="Hsiao Y.-Y."/>
            <person name="Qi Y."/>
            <person name="Fu T."/>
            <person name="Tang G."/>
            <person name="Zhang D."/>
            <person name="Sun W.-H."/>
            <person name="Liu D.-K."/>
            <person name="Li Y."/>
            <person name="Chen G.-Z."/>
            <person name="Liu X.-D."/>
            <person name="Liao X.-Y."/>
            <person name="Jiang Y.-T."/>
            <person name="Yu X."/>
            <person name="Hao Y."/>
            <person name="Huang J."/>
            <person name="Zhao X.-W."/>
            <person name="Ke S."/>
            <person name="Chen Y.-Y."/>
            <person name="Wu W.-L."/>
            <person name="Hsu J.-L."/>
            <person name="Lin Y.-F."/>
            <person name="Huang M.-D."/>
            <person name="Li C.-Y."/>
            <person name="Huang L."/>
            <person name="Wang Z.-W."/>
            <person name="Zhao X."/>
            <person name="Zhong W.-Y."/>
            <person name="Peng D.-H."/>
            <person name="Ahmad S."/>
            <person name="Lan S."/>
            <person name="Zhang J.-S."/>
            <person name="Tsai W.-C."/>
            <person name="Van De Peer Y."/>
            <person name="Liu Z.-J."/>
        </authorList>
    </citation>
    <scope>NUCLEOTIDE SEQUENCE</scope>
    <source>
        <strain evidence="1">CP</strain>
        <tissue evidence="1">Leaves</tissue>
    </source>
</reference>
<keyword evidence="2" id="KW-1185">Reference proteome</keyword>
<dbReference type="Gene3D" id="3.60.10.10">
    <property type="entry name" value="Endonuclease/exonuclease/phosphatase"/>
    <property type="match status" value="1"/>
</dbReference>
<dbReference type="EMBL" id="JAUJYO010000015">
    <property type="protein sequence ID" value="KAK1296334.1"/>
    <property type="molecule type" value="Genomic_DNA"/>
</dbReference>
<dbReference type="Proteomes" id="UP001180020">
    <property type="component" value="Unassembled WGS sequence"/>
</dbReference>
<evidence type="ECO:0000313" key="2">
    <source>
        <dbReference type="Proteomes" id="UP001180020"/>
    </source>
</evidence>
<reference evidence="1" key="1">
    <citation type="journal article" date="2023" name="Nat. Commun.">
        <title>Diploid and tetraploid genomes of Acorus and the evolution of monocots.</title>
        <authorList>
            <person name="Ma L."/>
            <person name="Liu K.W."/>
            <person name="Li Z."/>
            <person name="Hsiao Y.Y."/>
            <person name="Qi Y."/>
            <person name="Fu T."/>
            <person name="Tang G.D."/>
            <person name="Zhang D."/>
            <person name="Sun W.H."/>
            <person name="Liu D.K."/>
            <person name="Li Y."/>
            <person name="Chen G.Z."/>
            <person name="Liu X.D."/>
            <person name="Liao X.Y."/>
            <person name="Jiang Y.T."/>
            <person name="Yu X."/>
            <person name="Hao Y."/>
            <person name="Huang J."/>
            <person name="Zhao X.W."/>
            <person name="Ke S."/>
            <person name="Chen Y.Y."/>
            <person name="Wu W.L."/>
            <person name="Hsu J.L."/>
            <person name="Lin Y.F."/>
            <person name="Huang M.D."/>
            <person name="Li C.Y."/>
            <person name="Huang L."/>
            <person name="Wang Z.W."/>
            <person name="Zhao X."/>
            <person name="Zhong W.Y."/>
            <person name="Peng D.H."/>
            <person name="Ahmad S."/>
            <person name="Lan S."/>
            <person name="Zhang J.S."/>
            <person name="Tsai W.C."/>
            <person name="Van de Peer Y."/>
            <person name="Liu Z.J."/>
        </authorList>
    </citation>
    <scope>NUCLEOTIDE SEQUENCE</scope>
    <source>
        <strain evidence="1">CP</strain>
    </source>
</reference>